<feature type="region of interest" description="Disordered" evidence="7">
    <location>
        <begin position="452"/>
        <end position="488"/>
    </location>
</feature>
<dbReference type="Gene3D" id="3.50.30.30">
    <property type="match status" value="1"/>
</dbReference>
<keyword evidence="4" id="KW-0378">Hydrolase</keyword>
<protein>
    <submittedName>
        <fullName evidence="10">Uncharacterized protein</fullName>
    </submittedName>
</protein>
<feature type="transmembrane region" description="Helical" evidence="8">
    <location>
        <begin position="271"/>
        <end position="293"/>
    </location>
</feature>
<feature type="transmembrane region" description="Helical" evidence="8">
    <location>
        <begin position="417"/>
        <end position="434"/>
    </location>
</feature>
<sequence>MALDKSSMLFLLVVTCLSFKVTYGHTGVMRAISSSHTADICVLYNSRYMSLPKSSQNATFHSLVGIGKKSHFGCLYDDSETNLLKGKVALISFDKANCSCVDIITNMNSMHAEGVILASYQYLANPCPNITKKDNMTIMILAISAAAGKSLQSMKSDIRVKFYSPIIPTADANFLLIFFIAVFCITIGSLLSVPWERRWHGIPCIQCCLSKSYKCSHKDGDELLDRNSSRDARENIKEQISKMTLIFVVIILIALCSTLLLLYFFYNYFVWFIIVIYCGFCVYGCYDLFHPFLSYVHFGDTRYSWVIQDLLSCAFCIVILKYYALPNLKNGESIMVQVAVGGGRTSSQARNWTTSTVREELPLLIKVPRFYHSAYIDTCFDPMYSLLGFGDILVPGYVIGLIATFVGLILSGRGQPALLYIVPLTLIPTSIAAWRRSELKQMWKGKFENRVRSASIEDSEQDDAEQDEMERDVDSNNDREPGVLSSMV</sequence>
<dbReference type="OrthoDB" id="29661at2759"/>
<dbReference type="GO" id="GO:0098553">
    <property type="term" value="C:lumenal side of endoplasmic reticulum membrane"/>
    <property type="evidence" value="ECO:0000318"/>
    <property type="project" value="GO_Central"/>
</dbReference>
<evidence type="ECO:0000256" key="6">
    <source>
        <dbReference type="ARBA" id="ARBA00023136"/>
    </source>
</evidence>
<dbReference type="STRING" id="10228.B3RU46"/>
<dbReference type="InterPro" id="IPR007369">
    <property type="entry name" value="Peptidase_A22B_SPP"/>
</dbReference>
<feature type="signal peptide" evidence="9">
    <location>
        <begin position="1"/>
        <end position="24"/>
    </location>
</feature>
<evidence type="ECO:0000256" key="3">
    <source>
        <dbReference type="ARBA" id="ARBA00022692"/>
    </source>
</evidence>
<dbReference type="GO" id="GO:0098554">
    <property type="term" value="C:cytoplasmic side of endoplasmic reticulum membrane"/>
    <property type="evidence" value="ECO:0000318"/>
    <property type="project" value="GO_Central"/>
</dbReference>
<gene>
    <name evidence="10" type="ORF">TRIADDRAFT_55152</name>
</gene>
<evidence type="ECO:0000256" key="9">
    <source>
        <dbReference type="SAM" id="SignalP"/>
    </source>
</evidence>
<keyword evidence="9" id="KW-0732">Signal</keyword>
<dbReference type="eggNOG" id="KOG2442">
    <property type="taxonomic scope" value="Eukaryota"/>
</dbReference>
<dbReference type="PANTHER" id="PTHR12174:SF103">
    <property type="entry name" value="INTRAMEMBRANE PROTEASE (IMPAS) FAMILY"/>
    <property type="match status" value="1"/>
</dbReference>
<feature type="compositionally biased region" description="Basic and acidic residues" evidence="7">
    <location>
        <begin position="472"/>
        <end position="481"/>
    </location>
</feature>
<dbReference type="FunCoup" id="B3RU46">
    <property type="interactions" value="677"/>
</dbReference>
<dbReference type="InterPro" id="IPR006639">
    <property type="entry name" value="Preselin/SPP"/>
</dbReference>
<feature type="compositionally biased region" description="Acidic residues" evidence="7">
    <location>
        <begin position="457"/>
        <end position="471"/>
    </location>
</feature>
<name>B3RU46_TRIAD</name>
<dbReference type="EMBL" id="DS985244">
    <property type="protein sequence ID" value="EDV25739.1"/>
    <property type="molecule type" value="Genomic_DNA"/>
</dbReference>
<evidence type="ECO:0000256" key="2">
    <source>
        <dbReference type="ARBA" id="ARBA00006859"/>
    </source>
</evidence>
<feature type="chain" id="PRO_5002798453" evidence="9">
    <location>
        <begin position="25"/>
        <end position="488"/>
    </location>
</feature>
<evidence type="ECO:0000256" key="4">
    <source>
        <dbReference type="ARBA" id="ARBA00022801"/>
    </source>
</evidence>
<evidence type="ECO:0000313" key="10">
    <source>
        <dbReference type="EMBL" id="EDV25739.1"/>
    </source>
</evidence>
<dbReference type="HOGENOM" id="CLU_559393_0_0_1"/>
<evidence type="ECO:0000256" key="7">
    <source>
        <dbReference type="SAM" id="MobiDB-lite"/>
    </source>
</evidence>
<keyword evidence="6 8" id="KW-0472">Membrane</keyword>
<feature type="transmembrane region" description="Helical" evidence="8">
    <location>
        <begin position="305"/>
        <end position="325"/>
    </location>
</feature>
<evidence type="ECO:0000256" key="8">
    <source>
        <dbReference type="SAM" id="Phobius"/>
    </source>
</evidence>
<feature type="transmembrane region" description="Helical" evidence="8">
    <location>
        <begin position="243"/>
        <end position="265"/>
    </location>
</feature>
<keyword evidence="5 8" id="KW-1133">Transmembrane helix</keyword>
<dbReference type="Pfam" id="PF04258">
    <property type="entry name" value="Peptidase_A22B"/>
    <property type="match status" value="1"/>
</dbReference>
<feature type="transmembrane region" description="Helical" evidence="8">
    <location>
        <begin position="392"/>
        <end position="410"/>
    </location>
</feature>
<organism evidence="10 11">
    <name type="scientific">Trichoplax adhaerens</name>
    <name type="common">Trichoplax reptans</name>
    <dbReference type="NCBI Taxonomy" id="10228"/>
    <lineage>
        <taxon>Eukaryota</taxon>
        <taxon>Metazoa</taxon>
        <taxon>Placozoa</taxon>
        <taxon>Uniplacotomia</taxon>
        <taxon>Trichoplacea</taxon>
        <taxon>Trichoplacidae</taxon>
        <taxon>Trichoplax</taxon>
    </lineage>
</organism>
<evidence type="ECO:0000256" key="1">
    <source>
        <dbReference type="ARBA" id="ARBA00004127"/>
    </source>
</evidence>
<dbReference type="Proteomes" id="UP000009022">
    <property type="component" value="Unassembled WGS sequence"/>
</dbReference>
<comment type="similarity">
    <text evidence="2">Belongs to the peptidase A22B family.</text>
</comment>
<reference evidence="10 11" key="1">
    <citation type="journal article" date="2008" name="Nature">
        <title>The Trichoplax genome and the nature of placozoans.</title>
        <authorList>
            <person name="Srivastava M."/>
            <person name="Begovic E."/>
            <person name="Chapman J."/>
            <person name="Putnam N.H."/>
            <person name="Hellsten U."/>
            <person name="Kawashima T."/>
            <person name="Kuo A."/>
            <person name="Mitros T."/>
            <person name="Salamov A."/>
            <person name="Carpenter M.L."/>
            <person name="Signorovitch A.Y."/>
            <person name="Moreno M.A."/>
            <person name="Kamm K."/>
            <person name="Grimwood J."/>
            <person name="Schmutz J."/>
            <person name="Shapiro H."/>
            <person name="Grigoriev I.V."/>
            <person name="Buss L.W."/>
            <person name="Schierwater B."/>
            <person name="Dellaporta S.L."/>
            <person name="Rokhsar D.S."/>
        </authorList>
    </citation>
    <scope>NUCLEOTIDE SEQUENCE [LARGE SCALE GENOMIC DNA]</scope>
    <source>
        <strain evidence="10 11">Grell-BS-1999</strain>
    </source>
</reference>
<dbReference type="AlphaFoldDB" id="B3RU46"/>
<keyword evidence="3 8" id="KW-0812">Transmembrane</keyword>
<accession>B3RU46</accession>
<feature type="transmembrane region" description="Helical" evidence="8">
    <location>
        <begin position="174"/>
        <end position="193"/>
    </location>
</feature>
<dbReference type="PhylomeDB" id="B3RU46"/>
<dbReference type="InParanoid" id="B3RU46"/>
<dbReference type="CTD" id="6752985"/>
<proteinExistence type="inferred from homology"/>
<dbReference type="KEGG" id="tad:TRIADDRAFT_55152"/>
<dbReference type="OMA" id="HDLWNYG"/>
<dbReference type="GeneID" id="6752985"/>
<evidence type="ECO:0000256" key="5">
    <source>
        <dbReference type="ARBA" id="ARBA00022989"/>
    </source>
</evidence>
<dbReference type="GO" id="GO:0042500">
    <property type="term" value="F:aspartic endopeptidase activity, intramembrane cleaving"/>
    <property type="evidence" value="ECO:0000318"/>
    <property type="project" value="GO_Central"/>
</dbReference>
<dbReference type="PANTHER" id="PTHR12174">
    <property type="entry name" value="SIGNAL PEPTIDE PEPTIDASE"/>
    <property type="match status" value="1"/>
</dbReference>
<dbReference type="GO" id="GO:0030660">
    <property type="term" value="C:Golgi-associated vesicle membrane"/>
    <property type="evidence" value="ECO:0000318"/>
    <property type="project" value="GO_Central"/>
</dbReference>
<dbReference type="RefSeq" id="XP_002111772.1">
    <property type="nucleotide sequence ID" value="XM_002111736.1"/>
</dbReference>
<dbReference type="SMART" id="SM00730">
    <property type="entry name" value="PSN"/>
    <property type="match status" value="1"/>
</dbReference>
<keyword evidence="11" id="KW-1185">Reference proteome</keyword>
<dbReference type="GO" id="GO:0005765">
    <property type="term" value="C:lysosomal membrane"/>
    <property type="evidence" value="ECO:0000318"/>
    <property type="project" value="GO_Central"/>
</dbReference>
<comment type="subcellular location">
    <subcellularLocation>
        <location evidence="1">Endomembrane system</location>
        <topology evidence="1">Multi-pass membrane protein</topology>
    </subcellularLocation>
</comment>
<evidence type="ECO:0000313" key="11">
    <source>
        <dbReference type="Proteomes" id="UP000009022"/>
    </source>
</evidence>
<dbReference type="GO" id="GO:0033619">
    <property type="term" value="P:membrane protein proteolysis"/>
    <property type="evidence" value="ECO:0000318"/>
    <property type="project" value="GO_Central"/>
</dbReference>